<organism evidence="1 2">
    <name type="scientific">Theropithecus gelada</name>
    <name type="common">Gelada baboon</name>
    <dbReference type="NCBI Taxonomy" id="9565"/>
    <lineage>
        <taxon>Eukaryota</taxon>
        <taxon>Metazoa</taxon>
        <taxon>Chordata</taxon>
        <taxon>Craniata</taxon>
        <taxon>Vertebrata</taxon>
        <taxon>Euteleostomi</taxon>
        <taxon>Mammalia</taxon>
        <taxon>Eutheria</taxon>
        <taxon>Euarchontoglires</taxon>
        <taxon>Primates</taxon>
        <taxon>Haplorrhini</taxon>
        <taxon>Catarrhini</taxon>
        <taxon>Cercopithecidae</taxon>
        <taxon>Cercopithecinae</taxon>
        <taxon>Theropithecus</taxon>
    </lineage>
</organism>
<accession>A0A8D2K4Z5</accession>
<name>A0A8D2K4Z5_THEGE</name>
<reference evidence="1" key="3">
    <citation type="submission" date="2025-09" db="UniProtKB">
        <authorList>
            <consortium name="Ensembl"/>
        </authorList>
    </citation>
    <scope>IDENTIFICATION</scope>
</reference>
<reference evidence="1" key="1">
    <citation type="submission" date="2018-05" db="EMBL/GenBank/DDBJ databases">
        <title>Whole genome of Theropithecus gelada.</title>
        <authorList>
            <person name="Chiou K.L."/>
            <person name="Snyder-Mackler N."/>
        </authorList>
    </citation>
    <scope>NUCLEOTIDE SEQUENCE [LARGE SCALE GENOMIC DNA]</scope>
</reference>
<sequence>MHRVYFYLFIFFFFETDPPYLELGKNWIPMSGTGFPCQAPRVPWRYSHLPTGQLILDWVSYINDKFKNSD</sequence>
<dbReference type="Proteomes" id="UP000694411">
    <property type="component" value="Chromosome 1"/>
</dbReference>
<protein>
    <submittedName>
        <fullName evidence="1">Uncharacterized protein</fullName>
    </submittedName>
</protein>
<reference evidence="1" key="2">
    <citation type="submission" date="2025-08" db="UniProtKB">
        <authorList>
            <consortium name="Ensembl"/>
        </authorList>
    </citation>
    <scope>IDENTIFICATION</scope>
</reference>
<dbReference type="Ensembl" id="ENSTGET00000029460.1">
    <property type="protein sequence ID" value="ENSTGEP00000024720.1"/>
    <property type="gene ID" value="ENSTGEG00000019975.1"/>
</dbReference>
<evidence type="ECO:0000313" key="1">
    <source>
        <dbReference type="Ensembl" id="ENSTGEP00000024720.1"/>
    </source>
</evidence>
<proteinExistence type="predicted"/>
<evidence type="ECO:0000313" key="2">
    <source>
        <dbReference type="Proteomes" id="UP000694411"/>
    </source>
</evidence>
<keyword evidence="2" id="KW-1185">Reference proteome</keyword>
<dbReference type="AlphaFoldDB" id="A0A8D2K4Z5"/>